<dbReference type="InterPro" id="IPR036907">
    <property type="entry name" value="5'-Nucleotdase_C_sf"/>
</dbReference>
<evidence type="ECO:0000256" key="1">
    <source>
        <dbReference type="ARBA" id="ARBA00022729"/>
    </source>
</evidence>
<evidence type="ECO:0000313" key="5">
    <source>
        <dbReference type="EMBL" id="GFR38648.1"/>
    </source>
</evidence>
<dbReference type="GO" id="GO:0008253">
    <property type="term" value="F:5'-nucleotidase activity"/>
    <property type="evidence" value="ECO:0007669"/>
    <property type="project" value="TreeGrafter"/>
</dbReference>
<evidence type="ECO:0000256" key="2">
    <source>
        <dbReference type="RuleBase" id="RU362119"/>
    </source>
</evidence>
<dbReference type="GO" id="GO:0009166">
    <property type="term" value="P:nucleotide catabolic process"/>
    <property type="evidence" value="ECO:0007669"/>
    <property type="project" value="InterPro"/>
</dbReference>
<reference evidence="5" key="1">
    <citation type="submission" date="2020-08" db="EMBL/GenBank/DDBJ databases">
        <authorList>
            <person name="Uke A."/>
            <person name="Chhe C."/>
            <person name="Baramee S."/>
            <person name="Kosugi A."/>
        </authorList>
    </citation>
    <scope>NUCLEOTIDE SEQUENCE</scope>
    <source>
        <strain evidence="5">DA-C8</strain>
    </source>
</reference>
<keyword evidence="6" id="KW-1185">Reference proteome</keyword>
<comment type="caution">
    <text evidence="5">The sequence shown here is derived from an EMBL/GenBank/DDBJ whole genome shotgun (WGS) entry which is preliminary data.</text>
</comment>
<dbReference type="InterPro" id="IPR006146">
    <property type="entry name" value="5'-Nucleotdase_CS"/>
</dbReference>
<dbReference type="GO" id="GO:0008768">
    <property type="term" value="F:UDP-sugar diphosphatase activity"/>
    <property type="evidence" value="ECO:0007669"/>
    <property type="project" value="TreeGrafter"/>
</dbReference>
<keyword evidence="2" id="KW-0378">Hydrolase</keyword>
<dbReference type="EMBL" id="BMAQ01000021">
    <property type="protein sequence ID" value="GFR38648.1"/>
    <property type="molecule type" value="Genomic_DNA"/>
</dbReference>
<dbReference type="PANTHER" id="PTHR11575">
    <property type="entry name" value="5'-NUCLEOTIDASE-RELATED"/>
    <property type="match status" value="1"/>
</dbReference>
<proteinExistence type="inferred from homology"/>
<dbReference type="Pfam" id="PF00149">
    <property type="entry name" value="Metallophos"/>
    <property type="match status" value="1"/>
</dbReference>
<dbReference type="GO" id="GO:0030288">
    <property type="term" value="C:outer membrane-bounded periplasmic space"/>
    <property type="evidence" value="ECO:0007669"/>
    <property type="project" value="TreeGrafter"/>
</dbReference>
<protein>
    <submittedName>
        <fullName evidence="5">Metallophosphoesterase YunD</fullName>
    </submittedName>
</protein>
<organism evidence="5 6">
    <name type="scientific">Insulibacter thermoxylanivorax</name>
    <dbReference type="NCBI Taxonomy" id="2749268"/>
    <lineage>
        <taxon>Bacteria</taxon>
        <taxon>Bacillati</taxon>
        <taxon>Bacillota</taxon>
        <taxon>Bacilli</taxon>
        <taxon>Bacillales</taxon>
        <taxon>Paenibacillaceae</taxon>
        <taxon>Insulibacter</taxon>
    </lineage>
</organism>
<gene>
    <name evidence="5" type="primary">yunD</name>
    <name evidence="5" type="ORF">PRECH8_19440</name>
</gene>
<feature type="domain" description="Calcineurin-like phosphoesterase" evidence="3">
    <location>
        <begin position="9"/>
        <end position="206"/>
    </location>
</feature>
<dbReference type="AlphaFoldDB" id="A0A916VG73"/>
<dbReference type="GO" id="GO:0046872">
    <property type="term" value="F:metal ion binding"/>
    <property type="evidence" value="ECO:0007669"/>
    <property type="project" value="InterPro"/>
</dbReference>
<dbReference type="Gene3D" id="3.60.21.10">
    <property type="match status" value="1"/>
</dbReference>
<dbReference type="SUPFAM" id="SSF55816">
    <property type="entry name" value="5'-nucleotidase (syn. UDP-sugar hydrolase), C-terminal domain"/>
    <property type="match status" value="1"/>
</dbReference>
<evidence type="ECO:0000313" key="6">
    <source>
        <dbReference type="Proteomes" id="UP000654993"/>
    </source>
</evidence>
<dbReference type="InterPro" id="IPR006179">
    <property type="entry name" value="5_nucleotidase/apyrase"/>
</dbReference>
<dbReference type="Gene3D" id="3.90.780.10">
    <property type="entry name" value="5'-Nucleotidase, C-terminal domain"/>
    <property type="match status" value="1"/>
</dbReference>
<dbReference type="InterPro" id="IPR004843">
    <property type="entry name" value="Calcineurin-like_PHP"/>
</dbReference>
<dbReference type="SUPFAM" id="SSF56300">
    <property type="entry name" value="Metallo-dependent phosphatases"/>
    <property type="match status" value="1"/>
</dbReference>
<dbReference type="Proteomes" id="UP000654993">
    <property type="component" value="Unassembled WGS sequence"/>
</dbReference>
<dbReference type="CDD" id="cd00845">
    <property type="entry name" value="MPP_UshA_N_like"/>
    <property type="match status" value="1"/>
</dbReference>
<dbReference type="PROSITE" id="PS00785">
    <property type="entry name" value="5_NUCLEOTIDASE_1"/>
    <property type="match status" value="1"/>
</dbReference>
<accession>A0A916VG73</accession>
<keyword evidence="1" id="KW-0732">Signal</keyword>
<sequence>MSESMQRLVILHTNDIHSHFEPMPRIASLIERYRREVPADELLVIDCGDHMDRAYVETEGSDGQVNIAVMNATGYDLAVPGNNEGLTFSRETLQRLYEQADFPVIGSNMHLKDSGEIPAWLKPFMIIQRGNLKIGIIGVTIDFTDFYELLGWDIRDPYAVTSQLVAKLRDQVDILVVVSHLGINYDKRMAQVIPGIDCILGAHTHHLLEEPLVIGQTTICGAGKFGTHVGKLEIFYDHDAKRIVSCRGACEETSGYPESREILAIIDHYRTIAEKNLRQVVTTIPKRLAIDWYGESELGNLLAIGLKEWCGAEVGLVNAGQLLDSLEAGAVTRGRLLEICPSPINPCKMILTGREIREALEQSLLREYQAMPIRGYGFRGEVLGTLCVSGLQIEVDHAKPEMHKIQRILIRGKELADEQEVVVGTIDMFTFGLGYLSLSRGREIEYYMPEFLRDVLMNLLDTPEHIALSAEKHWIRSC</sequence>
<dbReference type="PANTHER" id="PTHR11575:SF23">
    <property type="entry name" value="5-NUCLEOTIDASE FAMILY PROTEIN"/>
    <property type="match status" value="1"/>
</dbReference>
<name>A0A916VG73_9BACL</name>
<feature type="domain" description="5'-Nucleotidase C-terminal" evidence="4">
    <location>
        <begin position="290"/>
        <end position="425"/>
    </location>
</feature>
<dbReference type="PRINTS" id="PR01607">
    <property type="entry name" value="APYRASEFAMLY"/>
</dbReference>
<evidence type="ECO:0000259" key="3">
    <source>
        <dbReference type="Pfam" id="PF00149"/>
    </source>
</evidence>
<dbReference type="InterPro" id="IPR008334">
    <property type="entry name" value="5'-Nucleotdase_C"/>
</dbReference>
<dbReference type="GO" id="GO:0000166">
    <property type="term" value="F:nucleotide binding"/>
    <property type="evidence" value="ECO:0007669"/>
    <property type="project" value="UniProtKB-KW"/>
</dbReference>
<dbReference type="Pfam" id="PF02872">
    <property type="entry name" value="5_nucleotid_C"/>
    <property type="match status" value="1"/>
</dbReference>
<comment type="similarity">
    <text evidence="2">Belongs to the 5'-nucleotidase family.</text>
</comment>
<keyword evidence="2" id="KW-0547">Nucleotide-binding</keyword>
<evidence type="ECO:0000259" key="4">
    <source>
        <dbReference type="Pfam" id="PF02872"/>
    </source>
</evidence>
<dbReference type="InterPro" id="IPR029052">
    <property type="entry name" value="Metallo-depent_PP-like"/>
</dbReference>
<reference evidence="5" key="2">
    <citation type="journal article" date="2021" name="Data Brief">
        <title>Draft genome sequence data of the facultative, thermophilic, xylanolytic bacterium Paenibacillus sp. strain DA-C8.</title>
        <authorList>
            <person name="Chhe C."/>
            <person name="Uke A."/>
            <person name="Baramee S."/>
            <person name="Ungkulpasvich U."/>
            <person name="Tachaapaikoon C."/>
            <person name="Pason P."/>
            <person name="Waeonukul R."/>
            <person name="Ratanakhanokchai K."/>
            <person name="Kosugi A."/>
        </authorList>
    </citation>
    <scope>NUCLEOTIDE SEQUENCE</scope>
    <source>
        <strain evidence="5">DA-C8</strain>
    </source>
</reference>
<dbReference type="RefSeq" id="WP_200966882.1">
    <property type="nucleotide sequence ID" value="NZ_BMAQ01000021.1"/>
</dbReference>